<name>A0A316V7L0_9BASI</name>
<evidence type="ECO:0008006" key="3">
    <source>
        <dbReference type="Google" id="ProtNLM"/>
    </source>
</evidence>
<dbReference type="STRING" id="1280837.A0A316V7L0"/>
<dbReference type="InParanoid" id="A0A316V7L0"/>
<dbReference type="PANTHER" id="PTHR42034">
    <property type="entry name" value="CHROMOSOME 7, WHOLE GENOME SHOTGUN SEQUENCE-RELATED"/>
    <property type="match status" value="1"/>
</dbReference>
<dbReference type="Proteomes" id="UP000245771">
    <property type="component" value="Unassembled WGS sequence"/>
</dbReference>
<dbReference type="InterPro" id="IPR023213">
    <property type="entry name" value="CAT-like_dom_sf"/>
</dbReference>
<accession>A0A316V7L0</accession>
<sequence length="509" mass="57101">MEAYHSGYERSSSSNLEWSRELGDTEYPMVMAIGGDEASKPGKRRENLLIHAIAQFTTATISVEVLSTQFKSAWTALRLLHSPDIATEFEGKNKIYRSPANTTELQTWLDRTFEVIDIGDEQGSESVRQATARKIKERQEQIELLPTCTVILHQKGSQVVEGAVILFISHWRIEAGGALALIDRLVDMTVQLVRDGEDCVYAKALKKFTYDGSEVDKLTPTVEDALMPKDTQSSSASKERVARRLKEMSDKMSNNLHVAITSDGANADKSPYKINERVYSASFTSTLAKKCKNANVSVTSAIHAAYLCALYTEATDKQEKVTYASIMPAQVRTRINDGKSLLRQQGCWNAALMLFLALDLVPIQDGVLDLISVARALKQQYQIATGRDWLYEDARQTSVQLIEFFTQTIGNAPTNKTARVLDKEVINKQHGDEKANLQINKISAWADSIASGMVMRVWTFDGRLNIQLSSNQAWHSEEQIERLLDRTEEELKKAFDFVVRAEEQIIDAY</sequence>
<protein>
    <recommendedName>
        <fullName evidence="3">CoA-dependent acyltransferase</fullName>
    </recommendedName>
</protein>
<dbReference type="GeneID" id="37023584"/>
<dbReference type="PANTHER" id="PTHR42034:SF1">
    <property type="entry name" value="CONDENSATION DOMAIN-CONTAINING PROTEIN"/>
    <property type="match status" value="1"/>
</dbReference>
<dbReference type="Gene3D" id="3.30.559.30">
    <property type="entry name" value="Nonribosomal peptide synthetase, condensation domain"/>
    <property type="match status" value="1"/>
</dbReference>
<evidence type="ECO:0000313" key="1">
    <source>
        <dbReference type="EMBL" id="PWN33432.1"/>
    </source>
</evidence>
<dbReference type="AlphaFoldDB" id="A0A316V7L0"/>
<dbReference type="RefSeq" id="XP_025353734.1">
    <property type="nucleotide sequence ID" value="XM_025501803.1"/>
</dbReference>
<reference evidence="1 2" key="1">
    <citation type="journal article" date="2018" name="Mol. Biol. Evol.">
        <title>Broad Genomic Sampling Reveals a Smut Pathogenic Ancestry of the Fungal Clade Ustilaginomycotina.</title>
        <authorList>
            <person name="Kijpornyongpan T."/>
            <person name="Mondo S.J."/>
            <person name="Barry K."/>
            <person name="Sandor L."/>
            <person name="Lee J."/>
            <person name="Lipzen A."/>
            <person name="Pangilinan J."/>
            <person name="LaButti K."/>
            <person name="Hainaut M."/>
            <person name="Henrissat B."/>
            <person name="Grigoriev I.V."/>
            <person name="Spatafora J.W."/>
            <person name="Aime M.C."/>
        </authorList>
    </citation>
    <scope>NUCLEOTIDE SEQUENCE [LARGE SCALE GENOMIC DNA]</scope>
    <source>
        <strain evidence="1 2">MCA 3882</strain>
    </source>
</reference>
<dbReference type="Gene3D" id="3.30.559.10">
    <property type="entry name" value="Chloramphenicol acetyltransferase-like domain"/>
    <property type="match status" value="1"/>
</dbReference>
<proteinExistence type="predicted"/>
<keyword evidence="2" id="KW-1185">Reference proteome</keyword>
<dbReference type="OrthoDB" id="2548233at2759"/>
<gene>
    <name evidence="1" type="ORF">FA14DRAFT_190581</name>
</gene>
<evidence type="ECO:0000313" key="2">
    <source>
        <dbReference type="Proteomes" id="UP000245771"/>
    </source>
</evidence>
<organism evidence="1 2">
    <name type="scientific">Meira miltonrushii</name>
    <dbReference type="NCBI Taxonomy" id="1280837"/>
    <lineage>
        <taxon>Eukaryota</taxon>
        <taxon>Fungi</taxon>
        <taxon>Dikarya</taxon>
        <taxon>Basidiomycota</taxon>
        <taxon>Ustilaginomycotina</taxon>
        <taxon>Exobasidiomycetes</taxon>
        <taxon>Exobasidiales</taxon>
        <taxon>Brachybasidiaceae</taxon>
        <taxon>Meira</taxon>
    </lineage>
</organism>
<dbReference type="EMBL" id="KZ819604">
    <property type="protein sequence ID" value="PWN33432.1"/>
    <property type="molecule type" value="Genomic_DNA"/>
</dbReference>